<dbReference type="PANTHER" id="PTHR24567:SF58">
    <property type="entry name" value="CYCLIC AMP-BINDING REGULATORY PROTEIN"/>
    <property type="match status" value="1"/>
</dbReference>
<dbReference type="PROSITE" id="PS50042">
    <property type="entry name" value="CNMP_BINDING_3"/>
    <property type="match status" value="1"/>
</dbReference>
<dbReference type="Gene3D" id="2.60.120.10">
    <property type="entry name" value="Jelly Rolls"/>
    <property type="match status" value="1"/>
</dbReference>
<accession>A0A974BJY8</accession>
<dbReference type="InterPro" id="IPR036390">
    <property type="entry name" value="WH_DNA-bd_sf"/>
</dbReference>
<dbReference type="AlphaFoldDB" id="A0A974BJY8"/>
<proteinExistence type="predicted"/>
<evidence type="ECO:0000259" key="5">
    <source>
        <dbReference type="PROSITE" id="PS51063"/>
    </source>
</evidence>
<keyword evidence="2" id="KW-0238">DNA-binding</keyword>
<comment type="caution">
    <text evidence="6">The sequence shown here is derived from an EMBL/GenBank/DDBJ whole genome shotgun (WGS) entry which is preliminary data.</text>
</comment>
<dbReference type="InterPro" id="IPR014710">
    <property type="entry name" value="RmlC-like_jellyroll"/>
</dbReference>
<feature type="domain" description="HTH crp-type" evidence="5">
    <location>
        <begin position="149"/>
        <end position="217"/>
    </location>
</feature>
<keyword evidence="3" id="KW-0804">Transcription</keyword>
<evidence type="ECO:0000313" key="7">
    <source>
        <dbReference type="Proteomes" id="UP000611629"/>
    </source>
</evidence>
<keyword evidence="7" id="KW-1185">Reference proteome</keyword>
<dbReference type="InterPro" id="IPR000595">
    <property type="entry name" value="cNMP-bd_dom"/>
</dbReference>
<dbReference type="EMBL" id="JACBNQ010000012">
    <property type="protein sequence ID" value="NYB74670.1"/>
    <property type="molecule type" value="Genomic_DNA"/>
</dbReference>
<dbReference type="PANTHER" id="PTHR24567">
    <property type="entry name" value="CRP FAMILY TRANSCRIPTIONAL REGULATORY PROTEIN"/>
    <property type="match status" value="1"/>
</dbReference>
<evidence type="ECO:0000256" key="3">
    <source>
        <dbReference type="ARBA" id="ARBA00023163"/>
    </source>
</evidence>
<dbReference type="InterPro" id="IPR012318">
    <property type="entry name" value="HTH_CRP"/>
</dbReference>
<organism evidence="6 7">
    <name type="scientific">Sedimentibacter hydroxybenzoicus DSM 7310</name>
    <dbReference type="NCBI Taxonomy" id="1123245"/>
    <lineage>
        <taxon>Bacteria</taxon>
        <taxon>Bacillati</taxon>
        <taxon>Bacillota</taxon>
        <taxon>Tissierellia</taxon>
        <taxon>Sedimentibacter</taxon>
    </lineage>
</organism>
<keyword evidence="1" id="KW-0805">Transcription regulation</keyword>
<sequence>MENIIYLLKSIDMFKCLTTENFKNIFISNYSIKDYPKNYIIYMQNEKCKSLDVILEGTITIQKIDADGNILSINDFTNGDVIGENLLFSTDNKYPMTISTKSDVKILHLDKKLILQLCRTNECFLINFLQSLSSKALFLSNKITSLTMKTLRQCIIEFLLYEHYAQKTNIIKLNMTKKELANKIGVQRTSLSRELNKMRKDNLIDFNNKYIIINDVELLNELHIES</sequence>
<dbReference type="InterPro" id="IPR018490">
    <property type="entry name" value="cNMP-bd_dom_sf"/>
</dbReference>
<protein>
    <submittedName>
        <fullName evidence="6">Crp/Fnr family transcriptional regulator</fullName>
    </submittedName>
</protein>
<dbReference type="Pfam" id="PF13545">
    <property type="entry name" value="HTH_Crp_2"/>
    <property type="match status" value="1"/>
</dbReference>
<name>A0A974BJY8_SEDHY</name>
<evidence type="ECO:0000259" key="4">
    <source>
        <dbReference type="PROSITE" id="PS50042"/>
    </source>
</evidence>
<evidence type="ECO:0000256" key="2">
    <source>
        <dbReference type="ARBA" id="ARBA00023125"/>
    </source>
</evidence>
<evidence type="ECO:0000313" key="6">
    <source>
        <dbReference type="EMBL" id="NYB74670.1"/>
    </source>
</evidence>
<dbReference type="RefSeq" id="WP_179238377.1">
    <property type="nucleotide sequence ID" value="NZ_JACBNQ010000012.1"/>
</dbReference>
<feature type="domain" description="Cyclic nucleotide-binding" evidence="4">
    <location>
        <begin position="13"/>
        <end position="117"/>
    </location>
</feature>
<dbReference type="PROSITE" id="PS51063">
    <property type="entry name" value="HTH_CRP_2"/>
    <property type="match status" value="1"/>
</dbReference>
<dbReference type="SUPFAM" id="SSF51206">
    <property type="entry name" value="cAMP-binding domain-like"/>
    <property type="match status" value="1"/>
</dbReference>
<evidence type="ECO:0000256" key="1">
    <source>
        <dbReference type="ARBA" id="ARBA00023015"/>
    </source>
</evidence>
<dbReference type="CDD" id="cd00038">
    <property type="entry name" value="CAP_ED"/>
    <property type="match status" value="1"/>
</dbReference>
<dbReference type="GO" id="GO:0005829">
    <property type="term" value="C:cytosol"/>
    <property type="evidence" value="ECO:0007669"/>
    <property type="project" value="TreeGrafter"/>
</dbReference>
<dbReference type="SUPFAM" id="SSF46785">
    <property type="entry name" value="Winged helix' DNA-binding domain"/>
    <property type="match status" value="1"/>
</dbReference>
<dbReference type="GO" id="GO:0003677">
    <property type="term" value="F:DNA binding"/>
    <property type="evidence" value="ECO:0007669"/>
    <property type="project" value="UniProtKB-KW"/>
</dbReference>
<dbReference type="InterPro" id="IPR050397">
    <property type="entry name" value="Env_Response_Regulators"/>
</dbReference>
<dbReference type="GO" id="GO:0003700">
    <property type="term" value="F:DNA-binding transcription factor activity"/>
    <property type="evidence" value="ECO:0007669"/>
    <property type="project" value="TreeGrafter"/>
</dbReference>
<reference evidence="6" key="1">
    <citation type="submission" date="2020-07" db="EMBL/GenBank/DDBJ databases">
        <title>Genomic analysis of a strain of Sedimentibacter Hydroxybenzoicus DSM7310.</title>
        <authorList>
            <person name="Ma S."/>
        </authorList>
    </citation>
    <scope>NUCLEOTIDE SEQUENCE</scope>
    <source>
        <strain evidence="6">DSM 7310</strain>
    </source>
</reference>
<gene>
    <name evidence="6" type="ORF">HZF24_11035</name>
</gene>
<dbReference type="Pfam" id="PF00027">
    <property type="entry name" value="cNMP_binding"/>
    <property type="match status" value="1"/>
</dbReference>
<dbReference type="SMART" id="SM00419">
    <property type="entry name" value="HTH_CRP"/>
    <property type="match status" value="1"/>
</dbReference>
<dbReference type="Proteomes" id="UP000611629">
    <property type="component" value="Unassembled WGS sequence"/>
</dbReference>